<keyword evidence="3" id="KW-1185">Reference proteome</keyword>
<protein>
    <submittedName>
        <fullName evidence="2">Uncharacterized protein</fullName>
    </submittedName>
</protein>
<feature type="region of interest" description="Disordered" evidence="1">
    <location>
        <begin position="1"/>
        <end position="49"/>
    </location>
</feature>
<sequence>MRAGWWFDKRKSNAPADVDTSTRGDPASHKRKPTAMGKSGPKPRGSFQVSASQVNPLFNPSSRKTLIDLASHQQLLHASVNIFLFCLTATPGDIGLEASAFPSAGSMFVDVHIAILPGTVPAAVIGHDGHAHCLKTTNPRNARHQSEAAQEVDTYGQ</sequence>
<evidence type="ECO:0000313" key="3">
    <source>
        <dbReference type="Proteomes" id="UP000635477"/>
    </source>
</evidence>
<accession>A0A8H4U7Z9</accession>
<dbReference type="EMBL" id="JABEYC010000977">
    <property type="protein sequence ID" value="KAF4971290.1"/>
    <property type="molecule type" value="Genomic_DNA"/>
</dbReference>
<dbReference type="AlphaFoldDB" id="A0A8H4U7Z9"/>
<proteinExistence type="predicted"/>
<dbReference type="Proteomes" id="UP000635477">
    <property type="component" value="Unassembled WGS sequence"/>
</dbReference>
<name>A0A8H4U7Z9_9HYPO</name>
<evidence type="ECO:0000256" key="1">
    <source>
        <dbReference type="SAM" id="MobiDB-lite"/>
    </source>
</evidence>
<gene>
    <name evidence="2" type="ORF">FZEAL_9887</name>
</gene>
<organism evidence="2 3">
    <name type="scientific">Fusarium zealandicum</name>
    <dbReference type="NCBI Taxonomy" id="1053134"/>
    <lineage>
        <taxon>Eukaryota</taxon>
        <taxon>Fungi</taxon>
        <taxon>Dikarya</taxon>
        <taxon>Ascomycota</taxon>
        <taxon>Pezizomycotina</taxon>
        <taxon>Sordariomycetes</taxon>
        <taxon>Hypocreomycetidae</taxon>
        <taxon>Hypocreales</taxon>
        <taxon>Nectriaceae</taxon>
        <taxon>Fusarium</taxon>
        <taxon>Fusarium staphyleae species complex</taxon>
    </lineage>
</organism>
<feature type="region of interest" description="Disordered" evidence="1">
    <location>
        <begin position="137"/>
        <end position="157"/>
    </location>
</feature>
<reference evidence="2" key="2">
    <citation type="submission" date="2020-05" db="EMBL/GenBank/DDBJ databases">
        <authorList>
            <person name="Kim H.-S."/>
            <person name="Proctor R.H."/>
            <person name="Brown D.W."/>
        </authorList>
    </citation>
    <scope>NUCLEOTIDE SEQUENCE</scope>
    <source>
        <strain evidence="2">NRRL 22465</strain>
    </source>
</reference>
<comment type="caution">
    <text evidence="2">The sequence shown here is derived from an EMBL/GenBank/DDBJ whole genome shotgun (WGS) entry which is preliminary data.</text>
</comment>
<reference evidence="2" key="1">
    <citation type="journal article" date="2020" name="BMC Genomics">
        <title>Correction to: Identification and distribution of gene clusters required for synthesis of sphingolipid metabolism inhibitors in diverse species of the filamentous fungus Fusarium.</title>
        <authorList>
            <person name="Kim H.S."/>
            <person name="Lohmar J.M."/>
            <person name="Busman M."/>
            <person name="Brown D.W."/>
            <person name="Naumann T.A."/>
            <person name="Divon H.H."/>
            <person name="Lysoe E."/>
            <person name="Uhlig S."/>
            <person name="Proctor R.H."/>
        </authorList>
    </citation>
    <scope>NUCLEOTIDE SEQUENCE</scope>
    <source>
        <strain evidence="2">NRRL 22465</strain>
    </source>
</reference>
<evidence type="ECO:0000313" key="2">
    <source>
        <dbReference type="EMBL" id="KAF4971290.1"/>
    </source>
</evidence>